<comment type="similarity">
    <text evidence="4">Belongs to the cyclin family.</text>
</comment>
<dbReference type="InterPro" id="IPR006671">
    <property type="entry name" value="Cyclin_N"/>
</dbReference>
<evidence type="ECO:0000313" key="7">
    <source>
        <dbReference type="EMBL" id="QPB44386.1"/>
    </source>
</evidence>
<reference evidence="7 8" key="1">
    <citation type="submission" date="2020-09" db="EMBL/GenBank/DDBJ databases">
        <authorList>
            <person name="Zhang R."/>
            <person name="Garcia K."/>
            <person name="Ogata H."/>
        </authorList>
    </citation>
    <scope>NUCLEOTIDE SEQUENCE [LARGE SCALE GENOMIC DNA]</scope>
    <source>
        <strain evidence="8">stheno</strain>
    </source>
</reference>
<dbReference type="Gene3D" id="1.10.472.10">
    <property type="entry name" value="Cyclin-like"/>
    <property type="match status" value="2"/>
</dbReference>
<dbReference type="Pfam" id="PF00134">
    <property type="entry name" value="Cyclin_N"/>
    <property type="match status" value="1"/>
</dbReference>
<keyword evidence="1" id="KW-0132">Cell division</keyword>
<dbReference type="Proteomes" id="UP001162098">
    <property type="component" value="Segment"/>
</dbReference>
<dbReference type="GO" id="GO:0016538">
    <property type="term" value="F:cyclin-dependent protein serine/threonine kinase regulator activity"/>
    <property type="evidence" value="ECO:0007669"/>
    <property type="project" value="InterPro"/>
</dbReference>
<organism evidence="7 8">
    <name type="scientific">Medusavirus stheno T3</name>
    <dbReference type="NCBI Taxonomy" id="3069717"/>
    <lineage>
        <taxon>Viruses</taxon>
        <taxon>Varidnaviria</taxon>
        <taxon>Bamfordvirae</taxon>
        <taxon>Nucleocytoviricota</taxon>
        <taxon>Megaviricetes</taxon>
        <taxon>Mamonoviridae</taxon>
        <taxon>Medusavirus</taxon>
        <taxon>Medusavirus sthenus</taxon>
    </lineage>
</organism>
<feature type="domain" description="Cyclin C-terminal" evidence="6">
    <location>
        <begin position="132"/>
        <end position="222"/>
    </location>
</feature>
<dbReference type="InterPro" id="IPR013763">
    <property type="entry name" value="Cyclin-like_dom"/>
</dbReference>
<dbReference type="InterPro" id="IPR036915">
    <property type="entry name" value="Cyclin-like_sf"/>
</dbReference>
<dbReference type="Pfam" id="PF02984">
    <property type="entry name" value="Cyclin_C"/>
    <property type="match status" value="1"/>
</dbReference>
<keyword evidence="3" id="KW-0131">Cell cycle</keyword>
<evidence type="ECO:0000256" key="1">
    <source>
        <dbReference type="ARBA" id="ARBA00022618"/>
    </source>
</evidence>
<accession>A0A7S7YEL7</accession>
<keyword evidence="2 4" id="KW-0195">Cyclin</keyword>
<keyword evidence="8" id="KW-1185">Reference proteome</keyword>
<dbReference type="SMART" id="SM00385">
    <property type="entry name" value="CYCLIN"/>
    <property type="match status" value="2"/>
</dbReference>
<dbReference type="FunFam" id="1.10.472.10:FF:000001">
    <property type="entry name" value="G2/mitotic-specific cyclin"/>
    <property type="match status" value="1"/>
</dbReference>
<sequence length="224" mass="24720">MEDRYAAMQALEMADVPRADYMDGQPHINAEMRASVVGWMMEAAESFELLPEVLALAVRLFDMTLSKWTSTRTQLQLIGIVALSLATKFHEDVRTFFVEDWKEIADDVYSRKKIAGAEHKMAAMLDYNMTTPTAFDFAQEIAAMAGATEAPEAALQQIELSMLSYDALEFVPSLVAAASLHMADVGLDVERHSGYSASDLAPCIAVLEALPPSELVSRRHCKNV</sequence>
<evidence type="ECO:0000256" key="2">
    <source>
        <dbReference type="ARBA" id="ARBA00023127"/>
    </source>
</evidence>
<dbReference type="InterPro" id="IPR039361">
    <property type="entry name" value="Cyclin"/>
</dbReference>
<feature type="domain" description="Cyclin-like" evidence="5">
    <location>
        <begin position="136"/>
        <end position="209"/>
    </location>
</feature>
<dbReference type="KEGG" id="vg:80543582"/>
<evidence type="ECO:0000256" key="3">
    <source>
        <dbReference type="ARBA" id="ARBA00023306"/>
    </source>
</evidence>
<dbReference type="PIRSF" id="PIRSF001771">
    <property type="entry name" value="Cyclin_A_B_D_E"/>
    <property type="match status" value="1"/>
</dbReference>
<protein>
    <submittedName>
        <fullName evidence="7">G2/mitotic-specific cyclin</fullName>
    </submittedName>
</protein>
<dbReference type="InterPro" id="IPR004367">
    <property type="entry name" value="Cyclin_C-dom"/>
</dbReference>
<name>A0A7S7YEL7_9VIRU</name>
<evidence type="ECO:0000256" key="4">
    <source>
        <dbReference type="RuleBase" id="RU000383"/>
    </source>
</evidence>
<evidence type="ECO:0000313" key="8">
    <source>
        <dbReference type="Proteomes" id="UP001162098"/>
    </source>
</evidence>
<dbReference type="PANTHER" id="PTHR10177">
    <property type="entry name" value="CYCLINS"/>
    <property type="match status" value="1"/>
</dbReference>
<evidence type="ECO:0000259" key="5">
    <source>
        <dbReference type="SMART" id="SM00385"/>
    </source>
</evidence>
<dbReference type="InterPro" id="IPR046965">
    <property type="entry name" value="Cyclin_A/B-like"/>
</dbReference>
<feature type="domain" description="Cyclin-like" evidence="5">
    <location>
        <begin position="38"/>
        <end position="123"/>
    </location>
</feature>
<dbReference type="EMBL" id="MW018138">
    <property type="protein sequence ID" value="QPB44386.1"/>
    <property type="molecule type" value="Genomic_DNA"/>
</dbReference>
<dbReference type="SMART" id="SM01332">
    <property type="entry name" value="Cyclin_C"/>
    <property type="match status" value="1"/>
</dbReference>
<proteinExistence type="inferred from homology"/>
<evidence type="ECO:0000259" key="6">
    <source>
        <dbReference type="SMART" id="SM01332"/>
    </source>
</evidence>
<dbReference type="SUPFAM" id="SSF47954">
    <property type="entry name" value="Cyclin-like"/>
    <property type="match status" value="2"/>
</dbReference>
<dbReference type="GO" id="GO:0051301">
    <property type="term" value="P:cell division"/>
    <property type="evidence" value="ECO:0007669"/>
    <property type="project" value="UniProtKB-KW"/>
</dbReference>